<dbReference type="GO" id="GO:0015807">
    <property type="term" value="P:L-amino acid transport"/>
    <property type="evidence" value="ECO:0007669"/>
    <property type="project" value="TreeGrafter"/>
</dbReference>
<evidence type="ECO:0000313" key="8">
    <source>
        <dbReference type="Proteomes" id="UP000256269"/>
    </source>
</evidence>
<dbReference type="GO" id="GO:0005524">
    <property type="term" value="F:ATP binding"/>
    <property type="evidence" value="ECO:0007669"/>
    <property type="project" value="UniProtKB-KW"/>
</dbReference>
<evidence type="ECO:0000313" key="7">
    <source>
        <dbReference type="EMBL" id="REH48408.1"/>
    </source>
</evidence>
<dbReference type="InterPro" id="IPR030660">
    <property type="entry name" value="ABC_branched_ATPase_LivF/BraG"/>
</dbReference>
<dbReference type="AlphaFoldDB" id="A0A3E0HPR3"/>
<evidence type="ECO:0000256" key="3">
    <source>
        <dbReference type="ARBA" id="ARBA00022741"/>
    </source>
</evidence>
<dbReference type="InterPro" id="IPR003593">
    <property type="entry name" value="AAA+_ATPase"/>
</dbReference>
<keyword evidence="4 7" id="KW-0067">ATP-binding</keyword>
<keyword evidence="3" id="KW-0547">Nucleotide-binding</keyword>
<dbReference type="PIRSF" id="PIRSF039137">
    <property type="entry name" value="ABC_branched_ATPase"/>
    <property type="match status" value="1"/>
</dbReference>
<dbReference type="GO" id="GO:0015658">
    <property type="term" value="F:branched-chain amino acid transmembrane transporter activity"/>
    <property type="evidence" value="ECO:0007669"/>
    <property type="project" value="InterPro"/>
</dbReference>
<dbReference type="Pfam" id="PF00005">
    <property type="entry name" value="ABC_tran"/>
    <property type="match status" value="1"/>
</dbReference>
<keyword evidence="8" id="KW-1185">Reference proteome</keyword>
<comment type="similarity">
    <text evidence="1">Belongs to the ABC transporter superfamily.</text>
</comment>
<dbReference type="EMBL" id="QUNO01000005">
    <property type="protein sequence ID" value="REH48408.1"/>
    <property type="molecule type" value="Genomic_DNA"/>
</dbReference>
<dbReference type="InterPro" id="IPR017871">
    <property type="entry name" value="ABC_transporter-like_CS"/>
</dbReference>
<dbReference type="GO" id="GO:0016887">
    <property type="term" value="F:ATP hydrolysis activity"/>
    <property type="evidence" value="ECO:0007669"/>
    <property type="project" value="InterPro"/>
</dbReference>
<feature type="domain" description="ABC transporter" evidence="6">
    <location>
        <begin position="20"/>
        <end position="251"/>
    </location>
</feature>
<dbReference type="PANTHER" id="PTHR43820:SF3">
    <property type="entry name" value="BRANCHED-CHAIN AMINO ACID TRANSPORT SYSTEM,ATP-BINDING PROTEIN"/>
    <property type="match status" value="1"/>
</dbReference>
<keyword evidence="2" id="KW-0813">Transport</keyword>
<evidence type="ECO:0000256" key="1">
    <source>
        <dbReference type="ARBA" id="ARBA00005417"/>
    </source>
</evidence>
<dbReference type="SUPFAM" id="SSF52540">
    <property type="entry name" value="P-loop containing nucleoside triphosphate hydrolases"/>
    <property type="match status" value="1"/>
</dbReference>
<protein>
    <submittedName>
        <fullName evidence="7">Branched-chain amino acid transport system ATP-binding protein</fullName>
    </submittedName>
</protein>
<dbReference type="InterPro" id="IPR027417">
    <property type="entry name" value="P-loop_NTPase"/>
</dbReference>
<accession>A0A3E0HPR3</accession>
<dbReference type="RefSeq" id="WP_246015145.1">
    <property type="nucleotide sequence ID" value="NZ_CP144375.1"/>
</dbReference>
<dbReference type="Gene3D" id="3.40.50.300">
    <property type="entry name" value="P-loop containing nucleotide triphosphate hydrolases"/>
    <property type="match status" value="1"/>
</dbReference>
<dbReference type="InterPro" id="IPR052156">
    <property type="entry name" value="BCAA_Transport_ATP-bd_LivF"/>
</dbReference>
<evidence type="ECO:0000256" key="4">
    <source>
        <dbReference type="ARBA" id="ARBA00022840"/>
    </source>
</evidence>
<dbReference type="SMART" id="SM00382">
    <property type="entry name" value="AAA"/>
    <property type="match status" value="1"/>
</dbReference>
<dbReference type="PROSITE" id="PS00211">
    <property type="entry name" value="ABC_TRANSPORTER_1"/>
    <property type="match status" value="1"/>
</dbReference>
<name>A0A3E0HPR3_9PSEU</name>
<dbReference type="PROSITE" id="PS50893">
    <property type="entry name" value="ABC_TRANSPORTER_2"/>
    <property type="match status" value="1"/>
</dbReference>
<dbReference type="Proteomes" id="UP000256269">
    <property type="component" value="Unassembled WGS sequence"/>
</dbReference>
<gene>
    <name evidence="7" type="ORF">BCF44_105266</name>
</gene>
<sequence length="252" mass="27351">MSETTAAPQAPVSTQTRPLLEVRGLSVAYGAIEAIRDITFSVQAGQIVSLIGSNGAGKTTTLRTISGLLRPKAGEILFEGRPIHTQPAHAILGMGVAHCPEGRRLFPRMTVEENLLLGAYTRSDDGVAEDMERVYELFPVLGERRQNKAGLFSGGEQQMLAIGRAMMSRPRLLMLDEPSMGLSPIMTQRIFDTIRNLRDLGTTVLLVEQNALAALAQSDYGYVVDLGRTTLEGSGHELLADQRVRDAYLGES</sequence>
<dbReference type="CDD" id="cd03224">
    <property type="entry name" value="ABC_TM1139_LivF_branched"/>
    <property type="match status" value="1"/>
</dbReference>
<evidence type="ECO:0000259" key="6">
    <source>
        <dbReference type="PROSITE" id="PS50893"/>
    </source>
</evidence>
<comment type="caution">
    <text evidence="7">The sequence shown here is derived from an EMBL/GenBank/DDBJ whole genome shotgun (WGS) entry which is preliminary data.</text>
</comment>
<organism evidence="7 8">
    <name type="scientific">Kutzneria buriramensis</name>
    <dbReference type="NCBI Taxonomy" id="1045776"/>
    <lineage>
        <taxon>Bacteria</taxon>
        <taxon>Bacillati</taxon>
        <taxon>Actinomycetota</taxon>
        <taxon>Actinomycetes</taxon>
        <taxon>Pseudonocardiales</taxon>
        <taxon>Pseudonocardiaceae</taxon>
        <taxon>Kutzneria</taxon>
    </lineage>
</organism>
<dbReference type="InterPro" id="IPR003439">
    <property type="entry name" value="ABC_transporter-like_ATP-bd"/>
</dbReference>
<keyword evidence="5" id="KW-0029">Amino-acid transport</keyword>
<reference evidence="7 8" key="1">
    <citation type="submission" date="2018-08" db="EMBL/GenBank/DDBJ databases">
        <title>Genomic Encyclopedia of Archaeal and Bacterial Type Strains, Phase II (KMG-II): from individual species to whole genera.</title>
        <authorList>
            <person name="Goeker M."/>
        </authorList>
    </citation>
    <scope>NUCLEOTIDE SEQUENCE [LARGE SCALE GENOMIC DNA]</scope>
    <source>
        <strain evidence="7 8">DSM 45791</strain>
    </source>
</reference>
<proteinExistence type="inferred from homology"/>
<evidence type="ECO:0000256" key="5">
    <source>
        <dbReference type="ARBA" id="ARBA00022970"/>
    </source>
</evidence>
<evidence type="ECO:0000256" key="2">
    <source>
        <dbReference type="ARBA" id="ARBA00022448"/>
    </source>
</evidence>
<dbReference type="PANTHER" id="PTHR43820">
    <property type="entry name" value="HIGH-AFFINITY BRANCHED-CHAIN AMINO ACID TRANSPORT ATP-BINDING PROTEIN LIVF"/>
    <property type="match status" value="1"/>
</dbReference>